<keyword evidence="2 3" id="KW-0732">Signal</keyword>
<dbReference type="Proteomes" id="UP000050349">
    <property type="component" value="Unassembled WGS sequence"/>
</dbReference>
<evidence type="ECO:0000313" key="6">
    <source>
        <dbReference type="Proteomes" id="UP000050349"/>
    </source>
</evidence>
<dbReference type="Gene3D" id="3.40.190.10">
    <property type="entry name" value="Periplasmic binding protein-like II"/>
    <property type="match status" value="2"/>
</dbReference>
<protein>
    <submittedName>
        <fullName evidence="5">Bacterial extracellular solute-binding s, 3 family protein</fullName>
    </submittedName>
</protein>
<dbReference type="OrthoDB" id="8611212at2"/>
<organism evidence="5 6">
    <name type="scientific">Pseudomonas fluorescens</name>
    <dbReference type="NCBI Taxonomy" id="294"/>
    <lineage>
        <taxon>Bacteria</taxon>
        <taxon>Pseudomonadati</taxon>
        <taxon>Pseudomonadota</taxon>
        <taxon>Gammaproteobacteria</taxon>
        <taxon>Pseudomonadales</taxon>
        <taxon>Pseudomonadaceae</taxon>
        <taxon>Pseudomonas</taxon>
    </lineage>
</organism>
<dbReference type="CDD" id="cd01004">
    <property type="entry name" value="PBP2_MidA_like"/>
    <property type="match status" value="1"/>
</dbReference>
<dbReference type="EMBL" id="LJXB01000065">
    <property type="protein sequence ID" value="KPU60765.1"/>
    <property type="molecule type" value="Genomic_DNA"/>
</dbReference>
<dbReference type="RefSeq" id="WP_057396843.1">
    <property type="nucleotide sequence ID" value="NZ_LJXB01000065.1"/>
</dbReference>
<comment type="caution">
    <text evidence="5">The sequence shown here is derived from an EMBL/GenBank/DDBJ whole genome shotgun (WGS) entry which is preliminary data.</text>
</comment>
<dbReference type="Pfam" id="PF00497">
    <property type="entry name" value="SBP_bac_3"/>
    <property type="match status" value="1"/>
</dbReference>
<reference evidence="5 6" key="1">
    <citation type="submission" date="2015-09" db="EMBL/GenBank/DDBJ databases">
        <authorList>
            <person name="Jackson K.R."/>
            <person name="Lunt B.L."/>
            <person name="Fisher J.N.B."/>
            <person name="Gardner A.V."/>
            <person name="Bailey M.E."/>
            <person name="Deus L.M."/>
            <person name="Earl A.S."/>
            <person name="Gibby P.D."/>
            <person name="Hartmann K.A."/>
            <person name="Liu J.E."/>
            <person name="Manci A.M."/>
            <person name="Nielsen D.A."/>
            <person name="Solomon M.B."/>
            <person name="Breakwell D.P."/>
            <person name="Burnett S.H."/>
            <person name="Grose J.H."/>
        </authorList>
    </citation>
    <scope>NUCLEOTIDE SEQUENCE [LARGE SCALE GENOMIC DNA]</scope>
    <source>
        <strain evidence="5 6">S613</strain>
    </source>
</reference>
<dbReference type="SUPFAM" id="SSF53850">
    <property type="entry name" value="Periplasmic binding protein-like II"/>
    <property type="match status" value="1"/>
</dbReference>
<feature type="chain" id="PRO_5006153724" evidence="3">
    <location>
        <begin position="30"/>
        <end position="284"/>
    </location>
</feature>
<dbReference type="PATRIC" id="fig|294.162.peg.1554"/>
<proteinExistence type="inferred from homology"/>
<dbReference type="SMART" id="SM00062">
    <property type="entry name" value="PBPb"/>
    <property type="match status" value="1"/>
</dbReference>
<name>A0A0P8X439_PSEFL</name>
<feature type="signal peptide" evidence="3">
    <location>
        <begin position="1"/>
        <end position="29"/>
    </location>
</feature>
<dbReference type="AlphaFoldDB" id="A0A0P8X439"/>
<comment type="similarity">
    <text evidence="1">Belongs to the bacterial solute-binding protein 3 family.</text>
</comment>
<gene>
    <name evidence="5" type="ORF">AN403_4713</name>
</gene>
<evidence type="ECO:0000313" key="5">
    <source>
        <dbReference type="EMBL" id="KPU60765.1"/>
    </source>
</evidence>
<evidence type="ECO:0000256" key="2">
    <source>
        <dbReference type="ARBA" id="ARBA00022729"/>
    </source>
</evidence>
<evidence type="ECO:0000256" key="1">
    <source>
        <dbReference type="ARBA" id="ARBA00010333"/>
    </source>
</evidence>
<feature type="domain" description="Solute-binding protein family 3/N-terminal" evidence="4">
    <location>
        <begin position="40"/>
        <end position="269"/>
    </location>
</feature>
<dbReference type="InterPro" id="IPR001638">
    <property type="entry name" value="Solute-binding_3/MltF_N"/>
</dbReference>
<accession>A0A0P8X439</accession>
<sequence length="284" mass="30826">MQKGLTGKKTMRNLALTISLACVVPLLSAAEIKGTLKQGELSVGSDLTYPPYTYLEQKQPSGFDPEFMQLMGKQLRLEPRFLDTRFANLILGVNAQRFDVVASALYVTPERAKQVDFISYLKTGSSLMVLSASDFRPQQPEDLCGKRVGSIKGASWVPKLNKVSADYCLASGKPAIQSREFPTSPEAAQALLAQAVDVQMEDPAVAKITVEKLQGKTVISSSELIYPVVIGLAVRKGNQALLEELTTALDQIKQNGSYGELLARYNLDEPNAEEINAALGTTTP</sequence>
<dbReference type="PANTHER" id="PTHR35936">
    <property type="entry name" value="MEMBRANE-BOUND LYTIC MUREIN TRANSGLYCOSYLASE F"/>
    <property type="match status" value="1"/>
</dbReference>
<evidence type="ECO:0000256" key="3">
    <source>
        <dbReference type="SAM" id="SignalP"/>
    </source>
</evidence>
<dbReference type="PANTHER" id="PTHR35936:SF19">
    <property type="entry name" value="AMINO-ACID-BINDING PROTEIN YXEM-RELATED"/>
    <property type="match status" value="1"/>
</dbReference>
<evidence type="ECO:0000259" key="4">
    <source>
        <dbReference type="SMART" id="SM00062"/>
    </source>
</evidence>